<evidence type="ECO:0000256" key="1">
    <source>
        <dbReference type="SAM" id="MobiDB-lite"/>
    </source>
</evidence>
<evidence type="ECO:0000256" key="2">
    <source>
        <dbReference type="SAM" id="SignalP"/>
    </source>
</evidence>
<evidence type="ECO:0000313" key="4">
    <source>
        <dbReference type="Proteomes" id="UP001216907"/>
    </source>
</evidence>
<organism evidence="3 4">
    <name type="scientific">Paludisphaera mucosa</name>
    <dbReference type="NCBI Taxonomy" id="3030827"/>
    <lineage>
        <taxon>Bacteria</taxon>
        <taxon>Pseudomonadati</taxon>
        <taxon>Planctomycetota</taxon>
        <taxon>Planctomycetia</taxon>
        <taxon>Isosphaerales</taxon>
        <taxon>Isosphaeraceae</taxon>
        <taxon>Paludisphaera</taxon>
    </lineage>
</organism>
<proteinExistence type="predicted"/>
<feature type="region of interest" description="Disordered" evidence="1">
    <location>
        <begin position="105"/>
        <end position="131"/>
    </location>
</feature>
<accession>A0ABT6FK40</accession>
<keyword evidence="4" id="KW-1185">Reference proteome</keyword>
<dbReference type="EMBL" id="JARRAG010000002">
    <property type="protein sequence ID" value="MDG3007750.1"/>
    <property type="molecule type" value="Genomic_DNA"/>
</dbReference>
<sequence>MRNRSGLAVAWLVFALAAMQGEPARAQWDFPGGFGDWGWGGWGGGATVAGDQARGLGTFAQGAGFYNKQTAIADSINVDTVMRWNDYVFESQRLANQARLRRMAQRREANTERLEDAQKRLRDQPTPRDVTQGDALNAALDEINNPRIYAKALRAATVRVGGDVIRNIPFRYNAAMITIGLHQLATDALPAPLLRPEFAKDFEAIKALDLQILAQVDENEAADPATVRKLLDAIYDAEGTAAAILPRGSLDQKQADRYLKALHGLVVMLKAPNIESLAAGADRRPDATLGELLTFMNAFNLRFGVASTPTQRVHYNALHSQLVALRDEVSPPTGVMATITSLPGSASSWIQGFFSGMSYDDLRKAAPRP</sequence>
<dbReference type="RefSeq" id="WP_277864022.1">
    <property type="nucleotide sequence ID" value="NZ_JARRAG010000002.1"/>
</dbReference>
<evidence type="ECO:0000313" key="3">
    <source>
        <dbReference type="EMBL" id="MDG3007750.1"/>
    </source>
</evidence>
<comment type="caution">
    <text evidence="3">The sequence shown here is derived from an EMBL/GenBank/DDBJ whole genome shotgun (WGS) entry which is preliminary data.</text>
</comment>
<keyword evidence="2" id="KW-0732">Signal</keyword>
<feature type="compositionally biased region" description="Basic and acidic residues" evidence="1">
    <location>
        <begin position="105"/>
        <end position="126"/>
    </location>
</feature>
<gene>
    <name evidence="3" type="ORF">PZE19_28645</name>
</gene>
<feature type="signal peptide" evidence="2">
    <location>
        <begin position="1"/>
        <end position="26"/>
    </location>
</feature>
<dbReference type="Proteomes" id="UP001216907">
    <property type="component" value="Unassembled WGS sequence"/>
</dbReference>
<name>A0ABT6FK40_9BACT</name>
<feature type="chain" id="PRO_5047531221" evidence="2">
    <location>
        <begin position="27"/>
        <end position="369"/>
    </location>
</feature>
<protein>
    <submittedName>
        <fullName evidence="3">Uncharacterized protein</fullName>
    </submittedName>
</protein>
<reference evidence="3 4" key="1">
    <citation type="submission" date="2023-03" db="EMBL/GenBank/DDBJ databases">
        <title>Paludisphaera mucosa sp. nov. a novel planctomycete from northern fen.</title>
        <authorList>
            <person name="Ivanova A."/>
        </authorList>
    </citation>
    <scope>NUCLEOTIDE SEQUENCE [LARGE SCALE GENOMIC DNA]</scope>
    <source>
        <strain evidence="3 4">Pla2</strain>
    </source>
</reference>